<keyword evidence="5" id="KW-0547">Nucleotide-binding</keyword>
<evidence type="ECO:0000313" key="14">
    <source>
        <dbReference type="Proteomes" id="UP000004947"/>
    </source>
</evidence>
<comment type="pathway">
    <text evidence="1">Polyol metabolism; glycerol degradation via glycerol kinase pathway; sn-glycerol 3-phosphate from glycerol: step 1/1.</text>
</comment>
<evidence type="ECO:0000256" key="5">
    <source>
        <dbReference type="ARBA" id="ARBA00022741"/>
    </source>
</evidence>
<evidence type="ECO:0000256" key="9">
    <source>
        <dbReference type="ARBA" id="ARBA00043149"/>
    </source>
</evidence>
<dbReference type="FunFam" id="3.30.420.40:FF:000008">
    <property type="entry name" value="Glycerol kinase"/>
    <property type="match status" value="1"/>
</dbReference>
<dbReference type="OrthoDB" id="9805576at2"/>
<dbReference type="FunFam" id="3.30.420.40:FF:000007">
    <property type="entry name" value="Glycerol kinase"/>
    <property type="match status" value="1"/>
</dbReference>
<keyword evidence="7" id="KW-0319">Glycerol metabolism</keyword>
<dbReference type="GO" id="GO:0006072">
    <property type="term" value="P:glycerol-3-phosphate metabolic process"/>
    <property type="evidence" value="ECO:0007669"/>
    <property type="project" value="InterPro"/>
</dbReference>
<dbReference type="NCBIfam" id="NF000756">
    <property type="entry name" value="PRK00047.1"/>
    <property type="match status" value="1"/>
</dbReference>
<gene>
    <name evidence="13" type="primary">glpK</name>
    <name evidence="13" type="ORF">LNTAR_21890</name>
</gene>
<comment type="similarity">
    <text evidence="2">Belongs to the FGGY kinase family.</text>
</comment>
<dbReference type="EC" id="2.7.1.30" evidence="3"/>
<organism evidence="13 14">
    <name type="scientific">Lentisphaera araneosa HTCC2155</name>
    <dbReference type="NCBI Taxonomy" id="313628"/>
    <lineage>
        <taxon>Bacteria</taxon>
        <taxon>Pseudomonadati</taxon>
        <taxon>Lentisphaerota</taxon>
        <taxon>Lentisphaeria</taxon>
        <taxon>Lentisphaerales</taxon>
        <taxon>Lentisphaeraceae</taxon>
        <taxon>Lentisphaera</taxon>
    </lineage>
</organism>
<evidence type="ECO:0000256" key="6">
    <source>
        <dbReference type="ARBA" id="ARBA00022777"/>
    </source>
</evidence>
<comment type="caution">
    <text evidence="13">The sequence shown here is derived from an EMBL/GenBank/DDBJ whole genome shotgun (WGS) entry which is preliminary data.</text>
</comment>
<dbReference type="InterPro" id="IPR043129">
    <property type="entry name" value="ATPase_NBD"/>
</dbReference>
<keyword evidence="8" id="KW-0067">ATP-binding</keyword>
<dbReference type="GO" id="GO:0005524">
    <property type="term" value="F:ATP binding"/>
    <property type="evidence" value="ECO:0007669"/>
    <property type="project" value="UniProtKB-KW"/>
</dbReference>
<name>A6DU33_9BACT</name>
<keyword evidence="6 13" id="KW-0418">Kinase</keyword>
<evidence type="ECO:0000313" key="13">
    <source>
        <dbReference type="EMBL" id="EDM24862.1"/>
    </source>
</evidence>
<reference evidence="13 14" key="1">
    <citation type="journal article" date="2010" name="J. Bacteriol.">
        <title>Genome sequence of Lentisphaera araneosa HTCC2155T, the type species of the order Lentisphaerales in the phylum Lentisphaerae.</title>
        <authorList>
            <person name="Thrash J.C."/>
            <person name="Cho J.C."/>
            <person name="Vergin K.L."/>
            <person name="Morris R.M."/>
            <person name="Giovannoni S.J."/>
        </authorList>
    </citation>
    <scope>NUCLEOTIDE SEQUENCE [LARGE SCALE GENOMIC DNA]</scope>
    <source>
        <strain evidence="13 14">HTCC2155</strain>
    </source>
</reference>
<dbReference type="eggNOG" id="COG0554">
    <property type="taxonomic scope" value="Bacteria"/>
</dbReference>
<dbReference type="GO" id="GO:0005829">
    <property type="term" value="C:cytosol"/>
    <property type="evidence" value="ECO:0007669"/>
    <property type="project" value="TreeGrafter"/>
</dbReference>
<dbReference type="InterPro" id="IPR018484">
    <property type="entry name" value="FGGY_N"/>
</dbReference>
<dbReference type="Pfam" id="PF00370">
    <property type="entry name" value="FGGY_N"/>
    <property type="match status" value="1"/>
</dbReference>
<dbReference type="NCBIfam" id="TIGR01311">
    <property type="entry name" value="glycerol_kin"/>
    <property type="match status" value="1"/>
</dbReference>
<dbReference type="Pfam" id="PF02782">
    <property type="entry name" value="FGGY_C"/>
    <property type="match status" value="1"/>
</dbReference>
<dbReference type="InterPro" id="IPR005999">
    <property type="entry name" value="Glycerol_kin"/>
</dbReference>
<dbReference type="PROSITE" id="PS00933">
    <property type="entry name" value="FGGY_KINASES_1"/>
    <property type="match status" value="1"/>
</dbReference>
<dbReference type="InterPro" id="IPR018485">
    <property type="entry name" value="FGGY_C"/>
</dbReference>
<comment type="catalytic activity">
    <reaction evidence="10">
        <text>glycerol + ATP = sn-glycerol 3-phosphate + ADP + H(+)</text>
        <dbReference type="Rhea" id="RHEA:21644"/>
        <dbReference type="ChEBI" id="CHEBI:15378"/>
        <dbReference type="ChEBI" id="CHEBI:17754"/>
        <dbReference type="ChEBI" id="CHEBI:30616"/>
        <dbReference type="ChEBI" id="CHEBI:57597"/>
        <dbReference type="ChEBI" id="CHEBI:456216"/>
        <dbReference type="EC" id="2.7.1.30"/>
    </reaction>
</comment>
<dbReference type="Gene3D" id="3.30.420.40">
    <property type="match status" value="2"/>
</dbReference>
<evidence type="ECO:0000259" key="12">
    <source>
        <dbReference type="Pfam" id="PF02782"/>
    </source>
</evidence>
<dbReference type="STRING" id="313628.LNTAR_21890"/>
<dbReference type="AlphaFoldDB" id="A6DU33"/>
<evidence type="ECO:0000256" key="8">
    <source>
        <dbReference type="ARBA" id="ARBA00022840"/>
    </source>
</evidence>
<accession>A6DU33</accession>
<sequence length="509" mass="57139">MFHHYRTLIFDGLSYDKYEPTVKKYILAIDQGTSSSRAFLFDENLKCLAQAQQEVPLIYPKSDWVEQDAELIYESVCTTIKICLQRAQISAADVSAIGITNQRETTVVWDRQISKPIHNAISWQSKQTQRICDELKDLDVKSKTGLLVDCYFSAPKIRWILDHCQAQERAAQGELCFGTIDTWLIWKLSGRESHVTDLTNASRTMAFDIQKLQWDDEILQRLNIPKLLLPKVLSSKDHFAHACVDIFEGASIPILGVAGDQQAALYGQGCDKPGMVKNTYGTGCFMLMNTGRERVESNSGLLTTLACSTMNQPTYALEGSVFIAGAAIQWLRDNLELIDTANMSGELASQLKDNDGVIFVPSFSGLGTPYWKSHVKGACFGLTRASDKRHFARGVLEAIAYQSRDLLEVMRQDCGREIQKMRVDGGACASEFLMQFQADLLGMNLELPKFAESSVLGAARLALEMLEDQHFDLEEREEQVYSPHACPLEMNEHYKLWQKAVKAVIAFSE</sequence>
<dbReference type="InterPro" id="IPR018483">
    <property type="entry name" value="Carb_kinase_FGGY_CS"/>
</dbReference>
<evidence type="ECO:0000256" key="10">
    <source>
        <dbReference type="ARBA" id="ARBA00052101"/>
    </source>
</evidence>
<evidence type="ECO:0000259" key="11">
    <source>
        <dbReference type="Pfam" id="PF00370"/>
    </source>
</evidence>
<dbReference type="PANTHER" id="PTHR10196">
    <property type="entry name" value="SUGAR KINASE"/>
    <property type="match status" value="1"/>
</dbReference>
<dbReference type="PIRSF" id="PIRSF000538">
    <property type="entry name" value="GlpK"/>
    <property type="match status" value="1"/>
</dbReference>
<evidence type="ECO:0000256" key="4">
    <source>
        <dbReference type="ARBA" id="ARBA00022679"/>
    </source>
</evidence>
<dbReference type="InterPro" id="IPR000577">
    <property type="entry name" value="Carb_kinase_FGGY"/>
</dbReference>
<dbReference type="SUPFAM" id="SSF53067">
    <property type="entry name" value="Actin-like ATPase domain"/>
    <property type="match status" value="2"/>
</dbReference>
<dbReference type="RefSeq" id="WP_007281319.1">
    <property type="nucleotide sequence ID" value="NZ_ABCK01000045.1"/>
</dbReference>
<proteinExistence type="inferred from homology"/>
<evidence type="ECO:0000256" key="3">
    <source>
        <dbReference type="ARBA" id="ARBA00012099"/>
    </source>
</evidence>
<evidence type="ECO:0000256" key="1">
    <source>
        <dbReference type="ARBA" id="ARBA00005190"/>
    </source>
</evidence>
<dbReference type="CDD" id="cd07769">
    <property type="entry name" value="ASKHA_NBD_FGGY_GK"/>
    <property type="match status" value="1"/>
</dbReference>
<protein>
    <recommendedName>
        <fullName evidence="3">glycerol kinase</fullName>
        <ecNumber evidence="3">2.7.1.30</ecNumber>
    </recommendedName>
    <alternativeName>
        <fullName evidence="9">ATP:glycerol 3-phosphotransferase</fullName>
    </alternativeName>
</protein>
<dbReference type="PANTHER" id="PTHR10196:SF69">
    <property type="entry name" value="GLYCEROL KINASE"/>
    <property type="match status" value="1"/>
</dbReference>
<dbReference type="Proteomes" id="UP000004947">
    <property type="component" value="Unassembled WGS sequence"/>
</dbReference>
<evidence type="ECO:0000256" key="2">
    <source>
        <dbReference type="ARBA" id="ARBA00009156"/>
    </source>
</evidence>
<feature type="domain" description="Carbohydrate kinase FGGY N-terminal" evidence="11">
    <location>
        <begin position="25"/>
        <end position="267"/>
    </location>
</feature>
<keyword evidence="4 13" id="KW-0808">Transferase</keyword>
<evidence type="ECO:0000256" key="7">
    <source>
        <dbReference type="ARBA" id="ARBA00022798"/>
    </source>
</evidence>
<dbReference type="GO" id="GO:0004370">
    <property type="term" value="F:glycerol kinase activity"/>
    <property type="evidence" value="ECO:0007669"/>
    <property type="project" value="UniProtKB-EC"/>
</dbReference>
<keyword evidence="14" id="KW-1185">Reference proteome</keyword>
<feature type="domain" description="Carbohydrate kinase FGGY C-terminal" evidence="12">
    <location>
        <begin position="277"/>
        <end position="463"/>
    </location>
</feature>
<dbReference type="EMBL" id="ABCK01000045">
    <property type="protein sequence ID" value="EDM24862.1"/>
    <property type="molecule type" value="Genomic_DNA"/>
</dbReference>
<dbReference type="GO" id="GO:0006071">
    <property type="term" value="P:glycerol metabolic process"/>
    <property type="evidence" value="ECO:0007669"/>
    <property type="project" value="UniProtKB-KW"/>
</dbReference>